<gene>
    <name evidence="1" type="ORF">HINF_LOCUS62204</name>
    <name evidence="2" type="ORF">HINF_LOCUS64345</name>
</gene>
<accession>A0AA86UZI9</accession>
<evidence type="ECO:0000313" key="1">
    <source>
        <dbReference type="EMBL" id="CAI9974559.1"/>
    </source>
</evidence>
<evidence type="ECO:0000313" key="3">
    <source>
        <dbReference type="Proteomes" id="UP001642409"/>
    </source>
</evidence>
<dbReference type="Proteomes" id="UP001642409">
    <property type="component" value="Unassembled WGS sequence"/>
</dbReference>
<dbReference type="AlphaFoldDB" id="A0AA86UZI9"/>
<sequence length="137" mass="16338">MSNAQHHSQINVLLFKPSYFSLLNFILLKQQQHNDAVMAFELFKYSNMLVELGQFCTHLFLNYKKKLLQLYQSRTCGDSTELNTLLCLQKQLPPVLVCLAFLILKQILQKLTYLLNFQMTDEFEFTRKWTLRYDCWT</sequence>
<name>A0AA86UZI9_9EUKA</name>
<proteinExistence type="predicted"/>
<keyword evidence="3" id="KW-1185">Reference proteome</keyword>
<reference evidence="2 3" key="2">
    <citation type="submission" date="2024-07" db="EMBL/GenBank/DDBJ databases">
        <authorList>
            <person name="Akdeniz Z."/>
        </authorList>
    </citation>
    <scope>NUCLEOTIDE SEQUENCE [LARGE SCALE GENOMIC DNA]</scope>
</reference>
<dbReference type="EMBL" id="CAXDID020000412">
    <property type="protein sequence ID" value="CAL6088860.1"/>
    <property type="molecule type" value="Genomic_DNA"/>
</dbReference>
<protein>
    <submittedName>
        <fullName evidence="2">Hypothetical_protein</fullName>
    </submittedName>
</protein>
<comment type="caution">
    <text evidence="1">The sequence shown here is derived from an EMBL/GenBank/DDBJ whole genome shotgun (WGS) entry which is preliminary data.</text>
</comment>
<evidence type="ECO:0000313" key="2">
    <source>
        <dbReference type="EMBL" id="CAL6088860.1"/>
    </source>
</evidence>
<dbReference type="EMBL" id="CATOUU010001151">
    <property type="protein sequence ID" value="CAI9974559.1"/>
    <property type="molecule type" value="Genomic_DNA"/>
</dbReference>
<organism evidence="1">
    <name type="scientific">Hexamita inflata</name>
    <dbReference type="NCBI Taxonomy" id="28002"/>
    <lineage>
        <taxon>Eukaryota</taxon>
        <taxon>Metamonada</taxon>
        <taxon>Diplomonadida</taxon>
        <taxon>Hexamitidae</taxon>
        <taxon>Hexamitinae</taxon>
        <taxon>Hexamita</taxon>
    </lineage>
</organism>
<reference evidence="1" key="1">
    <citation type="submission" date="2023-06" db="EMBL/GenBank/DDBJ databases">
        <authorList>
            <person name="Kurt Z."/>
        </authorList>
    </citation>
    <scope>NUCLEOTIDE SEQUENCE</scope>
</reference>